<name>A0A4P8PKL2_9VIRU</name>
<reference evidence="2" key="1">
    <citation type="submission" date="2018-12" db="EMBL/GenBank/DDBJ databases">
        <title>Singled stranded DNA viruses identified in blackflies (Austrosimulium ungulatum) sampled in New Zealand.</title>
        <authorList>
            <person name="Kraberger S."/>
            <person name="Fontenele R.S."/>
            <person name="Schmidlin K."/>
            <person name="Walters M."/>
            <person name="Varsani A."/>
        </authorList>
    </citation>
    <scope>NUCLEOTIDE SEQUENCE [LARGE SCALE GENOMIC DNA]</scope>
    <source>
        <strain evidence="2">169</strain>
    </source>
</reference>
<proteinExistence type="predicted"/>
<sequence length="286" mass="33250">MQAWRPTPTAKPTIGSPPIDKETLLLPCGKCQGCRSSKAREWAFRCYLEAMQHKEMCWSTLTYAPKYLPPTLVKAHIQKFKRRLRKLTKKLYPNRDVRTFECGEYGEKFGRPHYHIILFGLSTLDKDLIEKAWRSRNRKTKKYESIGNVQTYDLGPAAIAYVAGYTQKKLTDTLHQRHERVDPDTGEAYYWQPPFINMSRRPGIGGKARKYENSWKEYAVYNGTKIPVPRFLHEAWKKSATEEQIQTLAETKKEKAQLQALTLDMLYNRELNALTKKANTASTREL</sequence>
<dbReference type="InterPro" id="IPR056906">
    <property type="entry name" value="ORF2/G2P_dom"/>
</dbReference>
<organism evidence="2">
    <name type="scientific">Blackfly microvirus SF02</name>
    <dbReference type="NCBI Taxonomy" id="2576452"/>
    <lineage>
        <taxon>Viruses</taxon>
        <taxon>Monodnaviria</taxon>
        <taxon>Sangervirae</taxon>
        <taxon>Phixviricota</taxon>
        <taxon>Malgrandaviricetes</taxon>
        <taxon>Petitvirales</taxon>
        <taxon>Microviridae</taxon>
        <taxon>Microvirus</taxon>
    </lineage>
</organism>
<feature type="domain" description="Replication-associated protein ORF2/G2P" evidence="1">
    <location>
        <begin position="57"/>
        <end position="169"/>
    </location>
</feature>
<protein>
    <submittedName>
        <fullName evidence="2">Replication initiator protein</fullName>
    </submittedName>
</protein>
<evidence type="ECO:0000259" key="1">
    <source>
        <dbReference type="Pfam" id="PF23343"/>
    </source>
</evidence>
<dbReference type="Pfam" id="PF23343">
    <property type="entry name" value="REP_ORF2-G2P"/>
    <property type="match status" value="1"/>
</dbReference>
<dbReference type="EMBL" id="MK249218">
    <property type="protein sequence ID" value="QCQ85068.1"/>
    <property type="molecule type" value="Genomic_DNA"/>
</dbReference>
<dbReference type="Proteomes" id="UP000322786">
    <property type="component" value="Segment"/>
</dbReference>
<accession>A0A4P8PKL2</accession>
<evidence type="ECO:0000313" key="2">
    <source>
        <dbReference type="EMBL" id="QCQ85068.1"/>
    </source>
</evidence>